<gene>
    <name evidence="6" type="primary">xseB</name>
    <name evidence="8" type="ORF">COS11_01395</name>
</gene>
<dbReference type="SUPFAM" id="SSF116842">
    <property type="entry name" value="XseB-like"/>
    <property type="match status" value="1"/>
</dbReference>
<evidence type="ECO:0000313" key="9">
    <source>
        <dbReference type="Proteomes" id="UP000228886"/>
    </source>
</evidence>
<keyword evidence="5 6" id="KW-0269">Exonuclease</keyword>
<comment type="subunit">
    <text evidence="6">Heterooligomer composed of large and small subunits.</text>
</comment>
<dbReference type="PIRSF" id="PIRSF006488">
    <property type="entry name" value="Exonuc_VII_S"/>
    <property type="match status" value="1"/>
</dbReference>
<evidence type="ECO:0000256" key="1">
    <source>
        <dbReference type="ARBA" id="ARBA00009998"/>
    </source>
</evidence>
<dbReference type="InterPro" id="IPR003761">
    <property type="entry name" value="Exonuc_VII_S"/>
</dbReference>
<evidence type="ECO:0000256" key="5">
    <source>
        <dbReference type="ARBA" id="ARBA00022839"/>
    </source>
</evidence>
<reference evidence="9" key="1">
    <citation type="submission" date="2017-09" db="EMBL/GenBank/DDBJ databases">
        <title>Depth-based differentiation of microbial function through sediment-hosted aquifers and enrichment of novel symbionts in the deep terrestrial subsurface.</title>
        <authorList>
            <person name="Probst A.J."/>
            <person name="Ladd B."/>
            <person name="Jarett J.K."/>
            <person name="Geller-Mcgrath D.E."/>
            <person name="Sieber C.M.K."/>
            <person name="Emerson J.B."/>
            <person name="Anantharaman K."/>
            <person name="Thomas B.C."/>
            <person name="Malmstrom R."/>
            <person name="Stieglmeier M."/>
            <person name="Klingl A."/>
            <person name="Woyke T."/>
            <person name="Ryan C.M."/>
            <person name="Banfield J.F."/>
        </authorList>
    </citation>
    <scope>NUCLEOTIDE SEQUENCE [LARGE SCALE GENOMIC DNA]</scope>
</reference>
<keyword evidence="2 6" id="KW-0963">Cytoplasm</keyword>
<comment type="catalytic activity">
    <reaction evidence="6">
        <text>Exonucleolytic cleavage in either 5'- to 3'- or 3'- to 5'-direction to yield nucleoside 5'-phosphates.</text>
        <dbReference type="EC" id="3.1.11.6"/>
    </reaction>
</comment>
<feature type="coiled-coil region" evidence="7">
    <location>
        <begin position="3"/>
        <end position="61"/>
    </location>
</feature>
<dbReference type="GO" id="GO:0006308">
    <property type="term" value="P:DNA catabolic process"/>
    <property type="evidence" value="ECO:0007669"/>
    <property type="project" value="UniProtKB-UniRule"/>
</dbReference>
<dbReference type="PANTHER" id="PTHR34137:SF1">
    <property type="entry name" value="EXODEOXYRIBONUCLEASE 7 SMALL SUBUNIT"/>
    <property type="match status" value="1"/>
</dbReference>
<dbReference type="EC" id="3.1.11.6" evidence="6"/>
<sequence>MKEMKFKDALAKLEKLVEELEGQELSLEDSLKKFEEGISLVRFCSKKLEETEKKIEILTKEGSKRDRKPFNLEIND</sequence>
<dbReference type="GO" id="GO:0009318">
    <property type="term" value="C:exodeoxyribonuclease VII complex"/>
    <property type="evidence" value="ECO:0007669"/>
    <property type="project" value="UniProtKB-UniRule"/>
</dbReference>
<dbReference type="InterPro" id="IPR037004">
    <property type="entry name" value="Exonuc_VII_ssu_sf"/>
</dbReference>
<keyword evidence="4 6" id="KW-0378">Hydrolase</keyword>
<evidence type="ECO:0000256" key="2">
    <source>
        <dbReference type="ARBA" id="ARBA00022490"/>
    </source>
</evidence>
<proteinExistence type="inferred from homology"/>
<dbReference type="AlphaFoldDB" id="A0A2M7EA77"/>
<comment type="subcellular location">
    <subcellularLocation>
        <location evidence="6">Cytoplasm</location>
    </subcellularLocation>
</comment>
<accession>A0A2M7EA77</accession>
<evidence type="ECO:0000256" key="3">
    <source>
        <dbReference type="ARBA" id="ARBA00022722"/>
    </source>
</evidence>
<dbReference type="NCBIfam" id="TIGR01280">
    <property type="entry name" value="xseB"/>
    <property type="match status" value="1"/>
</dbReference>
<dbReference type="GO" id="GO:0008855">
    <property type="term" value="F:exodeoxyribonuclease VII activity"/>
    <property type="evidence" value="ECO:0007669"/>
    <property type="project" value="UniProtKB-UniRule"/>
</dbReference>
<comment type="caution">
    <text evidence="8">The sequence shown here is derived from an EMBL/GenBank/DDBJ whole genome shotgun (WGS) entry which is preliminary data.</text>
</comment>
<dbReference type="Pfam" id="PF02609">
    <property type="entry name" value="Exonuc_VII_S"/>
    <property type="match status" value="1"/>
</dbReference>
<evidence type="ECO:0000256" key="6">
    <source>
        <dbReference type="HAMAP-Rule" id="MF_00337"/>
    </source>
</evidence>
<dbReference type="HAMAP" id="MF_00337">
    <property type="entry name" value="Exonuc_7_S"/>
    <property type="match status" value="1"/>
</dbReference>
<dbReference type="Proteomes" id="UP000228886">
    <property type="component" value="Unassembled WGS sequence"/>
</dbReference>
<evidence type="ECO:0000256" key="4">
    <source>
        <dbReference type="ARBA" id="ARBA00022801"/>
    </source>
</evidence>
<comment type="function">
    <text evidence="6">Bidirectionally degrades single-stranded DNA into large acid-insoluble oligonucleotides, which are then degraded further into small acid-soluble oligonucleotides.</text>
</comment>
<organism evidence="8 9">
    <name type="scientific">bacterium (Candidatus Ratteibacteria) CG01_land_8_20_14_3_00_40_19</name>
    <dbReference type="NCBI Taxonomy" id="2014290"/>
    <lineage>
        <taxon>Bacteria</taxon>
        <taxon>Candidatus Ratteibacteria</taxon>
    </lineage>
</organism>
<dbReference type="PANTHER" id="PTHR34137">
    <property type="entry name" value="EXODEOXYRIBONUCLEASE 7 SMALL SUBUNIT"/>
    <property type="match status" value="1"/>
</dbReference>
<dbReference type="EMBL" id="PETL01000071">
    <property type="protein sequence ID" value="PIV64591.1"/>
    <property type="molecule type" value="Genomic_DNA"/>
</dbReference>
<keyword evidence="7" id="KW-0175">Coiled coil</keyword>
<keyword evidence="3 6" id="KW-0540">Nuclease</keyword>
<name>A0A2M7EA77_9BACT</name>
<protein>
    <recommendedName>
        <fullName evidence="6">Exodeoxyribonuclease 7 small subunit</fullName>
        <ecNumber evidence="6">3.1.11.6</ecNumber>
    </recommendedName>
    <alternativeName>
        <fullName evidence="6">Exodeoxyribonuclease VII small subunit</fullName>
        <shortName evidence="6">Exonuclease VII small subunit</shortName>
    </alternativeName>
</protein>
<dbReference type="NCBIfam" id="NF002140">
    <property type="entry name" value="PRK00977.1-4"/>
    <property type="match status" value="1"/>
</dbReference>
<dbReference type="Gene3D" id="1.10.287.1040">
    <property type="entry name" value="Exonuclease VII, small subunit"/>
    <property type="match status" value="1"/>
</dbReference>
<evidence type="ECO:0000313" key="8">
    <source>
        <dbReference type="EMBL" id="PIV64591.1"/>
    </source>
</evidence>
<evidence type="ECO:0000256" key="7">
    <source>
        <dbReference type="SAM" id="Coils"/>
    </source>
</evidence>
<dbReference type="GO" id="GO:0005829">
    <property type="term" value="C:cytosol"/>
    <property type="evidence" value="ECO:0007669"/>
    <property type="project" value="TreeGrafter"/>
</dbReference>
<comment type="similarity">
    <text evidence="1 6">Belongs to the XseB family.</text>
</comment>